<sequence length="34" mass="3892">MIWTLLILFVPVVGPALWLTAGRRMTLETSHDRP</sequence>
<dbReference type="EMBL" id="JAZHOV010000005">
    <property type="protein sequence ID" value="MEF2255497.1"/>
    <property type="molecule type" value="Genomic_DNA"/>
</dbReference>
<evidence type="ECO:0000256" key="3">
    <source>
        <dbReference type="ARBA" id="ARBA00022692"/>
    </source>
</evidence>
<keyword evidence="4" id="KW-1133">Transmembrane helix</keyword>
<dbReference type="Pfam" id="PF13396">
    <property type="entry name" value="PLDc_N"/>
    <property type="match status" value="1"/>
</dbReference>
<feature type="domain" description="Cardiolipin synthase N-terminal" evidence="6">
    <location>
        <begin position="2"/>
        <end position="23"/>
    </location>
</feature>
<evidence type="ECO:0000313" key="7">
    <source>
        <dbReference type="EMBL" id="MEF2255497.1"/>
    </source>
</evidence>
<evidence type="ECO:0000259" key="6">
    <source>
        <dbReference type="Pfam" id="PF13396"/>
    </source>
</evidence>
<evidence type="ECO:0000256" key="2">
    <source>
        <dbReference type="ARBA" id="ARBA00022475"/>
    </source>
</evidence>
<keyword evidence="3" id="KW-0812">Transmembrane</keyword>
<dbReference type="Proteomes" id="UP001351900">
    <property type="component" value="Unassembled WGS sequence"/>
</dbReference>
<comment type="caution">
    <text evidence="7">The sequence shown here is derived from an EMBL/GenBank/DDBJ whole genome shotgun (WGS) entry which is preliminary data.</text>
</comment>
<organism evidence="7 8">
    <name type="scientific">Microbacterium schleiferi</name>
    <dbReference type="NCBI Taxonomy" id="69362"/>
    <lineage>
        <taxon>Bacteria</taxon>
        <taxon>Bacillati</taxon>
        <taxon>Actinomycetota</taxon>
        <taxon>Actinomycetes</taxon>
        <taxon>Micrococcales</taxon>
        <taxon>Microbacteriaceae</taxon>
        <taxon>Microbacterium</taxon>
    </lineage>
</organism>
<evidence type="ECO:0000256" key="1">
    <source>
        <dbReference type="ARBA" id="ARBA00004651"/>
    </source>
</evidence>
<gene>
    <name evidence="7" type="ORF">V2V91_10195</name>
</gene>
<protein>
    <submittedName>
        <fullName evidence="7">PLD nuclease N-terminal domain-containing protein</fullName>
    </submittedName>
</protein>
<evidence type="ECO:0000313" key="8">
    <source>
        <dbReference type="Proteomes" id="UP001351900"/>
    </source>
</evidence>
<dbReference type="InterPro" id="IPR027379">
    <property type="entry name" value="CLS_N"/>
</dbReference>
<dbReference type="RefSeq" id="WP_292710163.1">
    <property type="nucleotide sequence ID" value="NZ_BAAAUO010000011.1"/>
</dbReference>
<reference evidence="7 8" key="1">
    <citation type="submission" date="2024-01" db="EMBL/GenBank/DDBJ databases">
        <title>the genome sequence of strain Microbacterium schleiferi NBRC 15075.</title>
        <authorList>
            <person name="Ding Y."/>
            <person name="Zhang G."/>
        </authorList>
    </citation>
    <scope>NUCLEOTIDE SEQUENCE [LARGE SCALE GENOMIC DNA]</scope>
    <source>
        <strain evidence="7 8">NBRC 15075</strain>
    </source>
</reference>
<evidence type="ECO:0000256" key="4">
    <source>
        <dbReference type="ARBA" id="ARBA00022989"/>
    </source>
</evidence>
<comment type="subcellular location">
    <subcellularLocation>
        <location evidence="1">Cell membrane</location>
        <topology evidence="1">Multi-pass membrane protein</topology>
    </subcellularLocation>
</comment>
<accession>A0ABU7V753</accession>
<keyword evidence="2" id="KW-1003">Cell membrane</keyword>
<evidence type="ECO:0000256" key="5">
    <source>
        <dbReference type="ARBA" id="ARBA00023136"/>
    </source>
</evidence>
<name>A0ABU7V753_9MICO</name>
<keyword evidence="5" id="KW-0472">Membrane</keyword>
<keyword evidence="8" id="KW-1185">Reference proteome</keyword>
<proteinExistence type="predicted"/>